<keyword evidence="2" id="KW-1185">Reference proteome</keyword>
<dbReference type="Proteomes" id="UP001560573">
    <property type="component" value="Unassembled WGS sequence"/>
</dbReference>
<reference evidence="1 2" key="1">
    <citation type="submission" date="2023-07" db="EMBL/GenBank/DDBJ databases">
        <authorList>
            <person name="Lian W.-H."/>
        </authorList>
    </citation>
    <scope>NUCLEOTIDE SEQUENCE [LARGE SCALE GENOMIC DNA]</scope>
    <source>
        <strain evidence="1 2">SYSU DXS3180</strain>
    </source>
</reference>
<accession>A0ABV3ZJK5</accession>
<dbReference type="EMBL" id="JAULBC010000007">
    <property type="protein sequence ID" value="MEX6689710.1"/>
    <property type="molecule type" value="Genomic_DNA"/>
</dbReference>
<dbReference type="RefSeq" id="WP_369331118.1">
    <property type="nucleotide sequence ID" value="NZ_JAULBC010000007.1"/>
</dbReference>
<organism evidence="1 2">
    <name type="scientific">Danxiaibacter flavus</name>
    <dbReference type="NCBI Taxonomy" id="3049108"/>
    <lineage>
        <taxon>Bacteria</taxon>
        <taxon>Pseudomonadati</taxon>
        <taxon>Bacteroidota</taxon>
        <taxon>Chitinophagia</taxon>
        <taxon>Chitinophagales</taxon>
        <taxon>Chitinophagaceae</taxon>
        <taxon>Danxiaibacter</taxon>
    </lineage>
</organism>
<evidence type="ECO:0000313" key="1">
    <source>
        <dbReference type="EMBL" id="MEX6689710.1"/>
    </source>
</evidence>
<protein>
    <submittedName>
        <fullName evidence="1">Uncharacterized protein</fullName>
    </submittedName>
</protein>
<evidence type="ECO:0000313" key="2">
    <source>
        <dbReference type="Proteomes" id="UP001560573"/>
    </source>
</evidence>
<name>A0ABV3ZJK5_9BACT</name>
<sequence length="174" mass="19750">MNRISFFSTLIILIVSQFKPQQSFAQSLSTTQLKFTFIHYLRIPDHYVTVVFKKEKDSVNVHAQSLPMAKAEAKWAATKKDYSFNISKAEYDQVILSIQKISAWAIIGGADFTGYDGTSWQIEFGNSDNAVKYSVWSADYQTEARQLQSFVNACILIIQTAKLDPKEIFKQKGS</sequence>
<proteinExistence type="predicted"/>
<gene>
    <name evidence="1" type="ORF">QTN47_19550</name>
</gene>
<comment type="caution">
    <text evidence="1">The sequence shown here is derived from an EMBL/GenBank/DDBJ whole genome shotgun (WGS) entry which is preliminary data.</text>
</comment>